<accession>A0A6J5ZAR4</accession>
<dbReference type="EMBL" id="CAESAK010000072">
    <property type="protein sequence ID" value="CAB4337530.1"/>
    <property type="molecule type" value="Genomic_DNA"/>
</dbReference>
<reference evidence="1" key="1">
    <citation type="submission" date="2020-05" db="EMBL/GenBank/DDBJ databases">
        <authorList>
            <person name="Chiriac C."/>
            <person name="Salcher M."/>
            <person name="Ghai R."/>
            <person name="Kavagutti S V."/>
        </authorList>
    </citation>
    <scope>NUCLEOTIDE SEQUENCE</scope>
</reference>
<sequence length="399" mass="41538">MKRYIALLLSILVALWIAPQSIAAPKAVTAGLGSIYTPPVAAENYLLLGKNVIYYNNVESETADILVTSFDFTNTQSWQLKIDSGADEVISSASTDPLGNIWLVGSASLLTQVETATSNAGIDNPDGITEDPSPALRNDLNQLALWKVSQKGELLATYLLPQKSVPLATGISVKNSGISITGILENKPFFITATVGGLFGKVLFLGSAKTEINSLARSEDGTTALYGSSSETLAGKKLMGKRDGILMKVSKSGSITSLVRSSANGASRGWTSADSVNLLSGYVLTGAKSEIAITKFTSTFAPSWTSRYAGIGAPISISGGGYSYLAFTSKSAIAGVNGWKPSEAGLIVLTFNGKGLLQAATSLPGLVTPLNLAYSRDRGVLGMASSADGSVSIFTLVSR</sequence>
<name>A0A6J5ZAR4_9ZZZZ</name>
<proteinExistence type="predicted"/>
<gene>
    <name evidence="1" type="ORF">UFOPK3775_00658</name>
</gene>
<dbReference type="AlphaFoldDB" id="A0A6J5ZAR4"/>
<protein>
    <submittedName>
        <fullName evidence="1">Unannotated protein</fullName>
    </submittedName>
</protein>
<evidence type="ECO:0000313" key="1">
    <source>
        <dbReference type="EMBL" id="CAB4337530.1"/>
    </source>
</evidence>
<organism evidence="1">
    <name type="scientific">freshwater metagenome</name>
    <dbReference type="NCBI Taxonomy" id="449393"/>
    <lineage>
        <taxon>unclassified sequences</taxon>
        <taxon>metagenomes</taxon>
        <taxon>ecological metagenomes</taxon>
    </lineage>
</organism>